<dbReference type="PANTHER" id="PTHR46060:SF2">
    <property type="entry name" value="HISTONE-LYSINE N-METHYLTRANSFERASE SETMAR"/>
    <property type="match status" value="1"/>
</dbReference>
<name>A0ABM4DLY1_HYDVU</name>
<dbReference type="Proteomes" id="UP001652625">
    <property type="component" value="Chromosome 15"/>
</dbReference>
<dbReference type="Gene3D" id="1.10.10.1450">
    <property type="match status" value="1"/>
</dbReference>
<feature type="domain" description="Mos1 transposase HTH" evidence="1">
    <location>
        <begin position="5"/>
        <end position="54"/>
    </location>
</feature>
<evidence type="ECO:0000259" key="1">
    <source>
        <dbReference type="Pfam" id="PF17906"/>
    </source>
</evidence>
<dbReference type="InterPro" id="IPR052709">
    <property type="entry name" value="Transposase-MT_Hybrid"/>
</dbReference>
<evidence type="ECO:0000313" key="2">
    <source>
        <dbReference type="Proteomes" id="UP001652625"/>
    </source>
</evidence>
<protein>
    <submittedName>
        <fullName evidence="3">Histone-lysine N-methyltransferase SETMAR-like</fullName>
    </submittedName>
</protein>
<keyword evidence="2" id="KW-1185">Reference proteome</keyword>
<sequence length="195" mass="22415">MTDEKYEIRVLLRHYWKKGLSSRDATAEICNVEGEGMVKKTAAAKWFKRFNNGETSLADLRRSARPSTVNNEALRELVEQQPQTSTRRLSAELGPSKSTIDRHLHQIGLVNRRYREVPHESTLAQQKRRVYTCTHLLENPKDLRFWRRVVTGDENASTLWLMLTLLYDALIALYDVLTALCGHSLYGGDLKEGEI</sequence>
<dbReference type="Pfam" id="PF17906">
    <property type="entry name" value="HTH_48"/>
    <property type="match status" value="1"/>
</dbReference>
<evidence type="ECO:0000313" key="3">
    <source>
        <dbReference type="RefSeq" id="XP_065675551.1"/>
    </source>
</evidence>
<dbReference type="PANTHER" id="PTHR46060">
    <property type="entry name" value="MARINER MOS1 TRANSPOSASE-LIKE PROTEIN"/>
    <property type="match status" value="1"/>
</dbReference>
<dbReference type="InterPro" id="IPR041426">
    <property type="entry name" value="Mos1_HTH"/>
</dbReference>
<accession>A0ABM4DLY1</accession>
<reference evidence="3" key="1">
    <citation type="submission" date="2025-08" db="UniProtKB">
        <authorList>
            <consortium name="RefSeq"/>
        </authorList>
    </citation>
    <scope>IDENTIFICATION</scope>
</reference>
<organism evidence="2 3">
    <name type="scientific">Hydra vulgaris</name>
    <name type="common">Hydra</name>
    <name type="synonym">Hydra attenuata</name>
    <dbReference type="NCBI Taxonomy" id="6087"/>
    <lineage>
        <taxon>Eukaryota</taxon>
        <taxon>Metazoa</taxon>
        <taxon>Cnidaria</taxon>
        <taxon>Hydrozoa</taxon>
        <taxon>Hydroidolina</taxon>
        <taxon>Anthoathecata</taxon>
        <taxon>Aplanulata</taxon>
        <taxon>Hydridae</taxon>
        <taxon>Hydra</taxon>
    </lineage>
</organism>
<dbReference type="RefSeq" id="XP_065675551.1">
    <property type="nucleotide sequence ID" value="XM_065819479.1"/>
</dbReference>
<proteinExistence type="predicted"/>
<dbReference type="GeneID" id="136091767"/>
<gene>
    <name evidence="3" type="primary">LOC136091767</name>
</gene>